<dbReference type="RefSeq" id="YP_010677301.1">
    <property type="nucleotide sequence ID" value="NC_071019.1"/>
</dbReference>
<keyword evidence="2" id="KW-1185">Reference proteome</keyword>
<name>A0A7D2HGZ4_9CAUD</name>
<dbReference type="Gene3D" id="1.10.10.1400">
    <property type="entry name" value="Terminase, small subunit, N-terminal DNA-binding domain, HTH motif"/>
    <property type="match status" value="1"/>
</dbReference>
<dbReference type="InterPro" id="IPR038713">
    <property type="entry name" value="Terminase_Gp1_N_sf"/>
</dbReference>
<reference evidence="1 2" key="1">
    <citation type="submission" date="2020-01" db="EMBL/GenBank/DDBJ databases">
        <authorList>
            <person name="Zhang W."/>
            <person name="Zhang R."/>
            <person name="Hu Y."/>
            <person name="Liu Y."/>
            <person name="Lin W."/>
            <person name="Wang L."/>
            <person name="Li J."/>
            <person name="An X."/>
            <person name="Song L."/>
            <person name="Fan H."/>
            <person name="Shi T."/>
            <person name="Liu H."/>
            <person name="Tong Y."/>
        </authorList>
    </citation>
    <scope>NUCLEOTIDE SEQUENCE [LARGE SCALE GENOMIC DNA]</scope>
</reference>
<dbReference type="Proteomes" id="UP000509570">
    <property type="component" value="Segment"/>
</dbReference>
<organism evidence="1 2">
    <name type="scientific">Stenotrophomonas phage vB_SmaS_BUCT548</name>
    <dbReference type="NCBI Taxonomy" id="2712941"/>
    <lineage>
        <taxon>Viruses</taxon>
        <taxon>Duplodnaviria</taxon>
        <taxon>Heunggongvirae</taxon>
        <taxon>Uroviricota</taxon>
        <taxon>Caudoviricetes</taxon>
        <taxon>Beaumontvirinae</taxon>
        <taxon>Bixiavirus</taxon>
        <taxon>Bixiavirus BUCT548</taxon>
    </lineage>
</organism>
<evidence type="ECO:0000313" key="2">
    <source>
        <dbReference type="Proteomes" id="UP000509570"/>
    </source>
</evidence>
<dbReference type="KEGG" id="vg:77953675"/>
<protein>
    <submittedName>
        <fullName evidence="1">Putative terminase small subunit</fullName>
    </submittedName>
</protein>
<proteinExistence type="predicted"/>
<dbReference type="EMBL" id="MN937349">
    <property type="protein sequence ID" value="QIQ60836.1"/>
    <property type="molecule type" value="Genomic_DNA"/>
</dbReference>
<accession>A0A7D2HGZ4</accession>
<dbReference type="GeneID" id="77953675"/>
<evidence type="ECO:0000313" key="1">
    <source>
        <dbReference type="EMBL" id="QIQ60836.1"/>
    </source>
</evidence>
<sequence length="171" mass="19138">MDKSDSYQGVFFDQGMVPAPNESQRIMLDRFVEQYLRDYDAVEACRRLGYGGDHALAFAKQFMTYPYVANRIRDVEEAEKDEEDEAEIMRRRVKAGLMREANNYGEGSSQSARVAALVALGKIAGMEKNTVEHTHKGGVMFAPATATDVDAWESSAMSNQKELHTDNASRT</sequence>